<accession>A0A0M3AY78</accession>
<dbReference type="EMBL" id="LBIC01000001">
    <property type="protein sequence ID" value="KKW93871.1"/>
    <property type="molecule type" value="Genomic_DNA"/>
</dbReference>
<dbReference type="PATRIC" id="fig|56193.3.peg.867"/>
<gene>
    <name evidence="2" type="ORF">YP76_04230</name>
</gene>
<dbReference type="RefSeq" id="WP_046762306.1">
    <property type="nucleotide sequence ID" value="NZ_LBIC01000001.1"/>
</dbReference>
<organism evidence="2 3">
    <name type="scientific">Sphingobium chungbukense</name>
    <dbReference type="NCBI Taxonomy" id="56193"/>
    <lineage>
        <taxon>Bacteria</taxon>
        <taxon>Pseudomonadati</taxon>
        <taxon>Pseudomonadota</taxon>
        <taxon>Alphaproteobacteria</taxon>
        <taxon>Sphingomonadales</taxon>
        <taxon>Sphingomonadaceae</taxon>
        <taxon>Sphingobium</taxon>
    </lineage>
</organism>
<name>A0A0M3AY78_9SPHN</name>
<keyword evidence="3" id="KW-1185">Reference proteome</keyword>
<evidence type="ECO:0000313" key="3">
    <source>
        <dbReference type="Proteomes" id="UP000033874"/>
    </source>
</evidence>
<comment type="caution">
    <text evidence="2">The sequence shown here is derived from an EMBL/GenBank/DDBJ whole genome shotgun (WGS) entry which is preliminary data.</text>
</comment>
<dbReference type="Proteomes" id="UP000033874">
    <property type="component" value="Unassembled WGS sequence"/>
</dbReference>
<sequence>MAETQEATVGYMGEVWLNDGTALYELNQVKSFQIPGGGERDQVETTHLKSPNWRREYVSTFYADSDFEVTLNSRPLSTTDTLLEAARQAGDVRDMKVVLPEDGAPVAQIALTAKCINYERGEVTPDGVMEATATFRVVTIEEVEAYEAPVGP</sequence>
<dbReference type="Gene3D" id="4.10.410.40">
    <property type="match status" value="1"/>
</dbReference>
<protein>
    <recommendedName>
        <fullName evidence="1">Lambda phage tail tube protein N-terminal domain-containing protein</fullName>
    </recommendedName>
</protein>
<dbReference type="Pfam" id="PF16461">
    <property type="entry name" value="Phage_TTP_12"/>
    <property type="match status" value="1"/>
</dbReference>
<dbReference type="InterPro" id="IPR032494">
    <property type="entry name" value="Phage_TTP_N"/>
</dbReference>
<dbReference type="STRING" id="56193.YP76_04230"/>
<reference evidence="2 3" key="1">
    <citation type="submission" date="2015-04" db="EMBL/GenBank/DDBJ databases">
        <title>Genome sequence of aromatic hydrocarbons-degrading Sphingobium chungbukense DJ77.</title>
        <authorList>
            <person name="Kim Y.-C."/>
            <person name="Chae J.-C."/>
        </authorList>
    </citation>
    <scope>NUCLEOTIDE SEQUENCE [LARGE SCALE GENOMIC DNA]</scope>
    <source>
        <strain evidence="2 3">DJ77</strain>
    </source>
</reference>
<evidence type="ECO:0000313" key="2">
    <source>
        <dbReference type="EMBL" id="KKW93871.1"/>
    </source>
</evidence>
<dbReference type="AlphaFoldDB" id="A0A0M3AY78"/>
<feature type="domain" description="Lambda phage tail tube protein N-terminal" evidence="1">
    <location>
        <begin position="24"/>
        <end position="135"/>
    </location>
</feature>
<proteinExistence type="predicted"/>
<evidence type="ECO:0000259" key="1">
    <source>
        <dbReference type="Pfam" id="PF16461"/>
    </source>
</evidence>